<organism evidence="10 11">
    <name type="scientific">Bombyx mori</name>
    <name type="common">Silk moth</name>
    <dbReference type="NCBI Taxonomy" id="7091"/>
    <lineage>
        <taxon>Eukaryota</taxon>
        <taxon>Metazoa</taxon>
        <taxon>Ecdysozoa</taxon>
        <taxon>Arthropoda</taxon>
        <taxon>Hexapoda</taxon>
        <taxon>Insecta</taxon>
        <taxon>Pterygota</taxon>
        <taxon>Neoptera</taxon>
        <taxon>Endopterygota</taxon>
        <taxon>Lepidoptera</taxon>
        <taxon>Glossata</taxon>
        <taxon>Ditrysia</taxon>
        <taxon>Bombycoidea</taxon>
        <taxon>Bombycidae</taxon>
        <taxon>Bombycinae</taxon>
        <taxon>Bombyx</taxon>
    </lineage>
</organism>
<dbReference type="KEGG" id="bmor:101744383"/>
<evidence type="ECO:0000313" key="11">
    <source>
        <dbReference type="Proteomes" id="UP000005204"/>
    </source>
</evidence>
<comment type="caution">
    <text evidence="8">Lacks conserved residue(s) required for the propagation of feature annotation.</text>
</comment>
<keyword evidence="2" id="KW-0479">Metal-binding</keyword>
<keyword evidence="3" id="KW-0227">DNA damage</keyword>
<evidence type="ECO:0000256" key="1">
    <source>
        <dbReference type="ARBA" id="ARBA00004123"/>
    </source>
</evidence>
<dbReference type="GO" id="GO:0033699">
    <property type="term" value="F:DNA 5'-adenosine monophosphate hydrolase activity"/>
    <property type="evidence" value="ECO:0007669"/>
    <property type="project" value="TreeGrafter"/>
</dbReference>
<keyword evidence="11" id="KW-1185">Reference proteome</keyword>
<dbReference type="OrthoDB" id="3512845at2759"/>
<dbReference type="RefSeq" id="XP_004931525.1">
    <property type="nucleotide sequence ID" value="XM_004931468.4"/>
</dbReference>
<evidence type="ECO:0000256" key="8">
    <source>
        <dbReference type="PROSITE-ProRule" id="PRU00464"/>
    </source>
</evidence>
<evidence type="ECO:0000256" key="6">
    <source>
        <dbReference type="ARBA" id="ARBA00023204"/>
    </source>
</evidence>
<accession>A0A8R1WKE2</accession>
<dbReference type="GO" id="GO:0003697">
    <property type="term" value="F:single-stranded DNA binding"/>
    <property type="evidence" value="ECO:0007669"/>
    <property type="project" value="TreeGrafter"/>
</dbReference>
<dbReference type="GO" id="GO:0046872">
    <property type="term" value="F:metal ion binding"/>
    <property type="evidence" value="ECO:0007669"/>
    <property type="project" value="UniProtKB-KW"/>
</dbReference>
<dbReference type="FunFam" id="3.30.428.10:FF:000004">
    <property type="entry name" value="aprataxin isoform X2"/>
    <property type="match status" value="1"/>
</dbReference>
<evidence type="ECO:0000256" key="2">
    <source>
        <dbReference type="ARBA" id="ARBA00022723"/>
    </source>
</evidence>
<keyword evidence="7" id="KW-0539">Nucleus</keyword>
<name>A0A8R1WKE2_BOMMO</name>
<dbReference type="SUPFAM" id="SSF54197">
    <property type="entry name" value="HIT-like"/>
    <property type="match status" value="1"/>
</dbReference>
<dbReference type="GO" id="GO:0000012">
    <property type="term" value="P:single strand break repair"/>
    <property type="evidence" value="ECO:0007669"/>
    <property type="project" value="TreeGrafter"/>
</dbReference>
<comment type="subcellular location">
    <subcellularLocation>
        <location evidence="1">Nucleus</location>
    </subcellularLocation>
</comment>
<protein>
    <recommendedName>
        <fullName evidence="9">HIT domain-containing protein</fullName>
    </recommendedName>
</protein>
<dbReference type="InterPro" id="IPR036265">
    <property type="entry name" value="HIT-like_sf"/>
</dbReference>
<evidence type="ECO:0000256" key="7">
    <source>
        <dbReference type="ARBA" id="ARBA00023242"/>
    </source>
</evidence>
<reference evidence="10" key="2">
    <citation type="submission" date="2022-06" db="UniProtKB">
        <authorList>
            <consortium name="EnsemblMetazoa"/>
        </authorList>
    </citation>
    <scope>IDENTIFICATION</scope>
    <source>
        <strain evidence="10">p50T (Dazao)</strain>
    </source>
</reference>
<dbReference type="AlphaFoldDB" id="A0A8R1WKE2"/>
<dbReference type="Proteomes" id="UP000005204">
    <property type="component" value="Unassembled WGS sequence"/>
</dbReference>
<reference evidence="11" key="1">
    <citation type="journal article" date="2008" name="Insect Biochem. Mol. Biol.">
        <title>The genome of a lepidopteran model insect, the silkworm Bombyx mori.</title>
        <authorList>
            <consortium name="International Silkworm Genome Consortium"/>
        </authorList>
    </citation>
    <scope>NUCLEOTIDE SEQUENCE [LARGE SCALE GENOMIC DNA]</scope>
    <source>
        <strain evidence="11">p50T</strain>
    </source>
</reference>
<dbReference type="InterPro" id="IPR032566">
    <property type="entry name" value="Znf-C2HE"/>
</dbReference>
<dbReference type="Gene3D" id="3.30.428.10">
    <property type="entry name" value="HIT-like"/>
    <property type="match status" value="1"/>
</dbReference>
<dbReference type="Pfam" id="PF16278">
    <property type="entry name" value="zf-C2HE"/>
    <property type="match status" value="1"/>
</dbReference>
<feature type="domain" description="HIT" evidence="9">
    <location>
        <begin position="20"/>
        <end position="121"/>
    </location>
</feature>
<dbReference type="GO" id="GO:0005634">
    <property type="term" value="C:nucleus"/>
    <property type="evidence" value="ECO:0007669"/>
    <property type="project" value="UniProtKB-SubCell"/>
</dbReference>
<dbReference type="GeneID" id="101744383"/>
<evidence type="ECO:0000256" key="3">
    <source>
        <dbReference type="ARBA" id="ARBA00022763"/>
    </source>
</evidence>
<proteinExistence type="predicted"/>
<sequence>MSKRKNTTSSIPSKTPKHWSLGLIASMKDPNSIIKNTEKVVVIKDKYPKAKVHYLVLPHEEINSIYKLNKSHISLLEEFGNIFKELKEENESELRAGFHAIPSMQRMHMHVISTDMISTSLKTKIHWNSFCTKFFIPYDELLQELKDIGNIRKIPSELHTSLMKTPLQCNQCSFKPKNMPELKDHLLKHQLL</sequence>
<dbReference type="CTD" id="54840"/>
<evidence type="ECO:0000313" key="10">
    <source>
        <dbReference type="EnsemblMetazoa" id="XP_004931525.1"/>
    </source>
</evidence>
<dbReference type="GO" id="GO:1990165">
    <property type="term" value="F:single-strand break-containing DNA binding"/>
    <property type="evidence" value="ECO:0007669"/>
    <property type="project" value="TreeGrafter"/>
</dbReference>
<dbReference type="EnsemblMetazoa" id="XM_004931468.3">
    <property type="protein sequence ID" value="XP_004931525.1"/>
    <property type="gene ID" value="LOC101744383"/>
</dbReference>
<dbReference type="Pfam" id="PF11969">
    <property type="entry name" value="DcpS_C"/>
    <property type="match status" value="1"/>
</dbReference>
<dbReference type="PROSITE" id="PS51084">
    <property type="entry name" value="HIT_2"/>
    <property type="match status" value="1"/>
</dbReference>
<dbReference type="PANTHER" id="PTHR12486:SF4">
    <property type="entry name" value="APRATAXIN"/>
    <property type="match status" value="1"/>
</dbReference>
<evidence type="ECO:0000256" key="4">
    <source>
        <dbReference type="ARBA" id="ARBA00022833"/>
    </source>
</evidence>
<keyword evidence="4" id="KW-0862">Zinc</keyword>
<keyword evidence="6" id="KW-0234">DNA repair</keyword>
<evidence type="ECO:0000256" key="5">
    <source>
        <dbReference type="ARBA" id="ARBA00023125"/>
    </source>
</evidence>
<dbReference type="GO" id="GO:0003725">
    <property type="term" value="F:double-stranded RNA binding"/>
    <property type="evidence" value="ECO:0007669"/>
    <property type="project" value="TreeGrafter"/>
</dbReference>
<evidence type="ECO:0000259" key="9">
    <source>
        <dbReference type="PROSITE" id="PS51084"/>
    </source>
</evidence>
<dbReference type="InterPro" id="IPR011146">
    <property type="entry name" value="HIT-like"/>
</dbReference>
<dbReference type="PANTHER" id="PTHR12486">
    <property type="entry name" value="APRATAXIN-RELATED"/>
    <property type="match status" value="1"/>
</dbReference>
<keyword evidence="5" id="KW-0238">DNA-binding</keyword>
<dbReference type="GO" id="GO:0030983">
    <property type="term" value="F:mismatched DNA binding"/>
    <property type="evidence" value="ECO:0007669"/>
    <property type="project" value="TreeGrafter"/>
</dbReference>